<gene>
    <name evidence="13" type="ORF">GPM918_LOCUS18429</name>
    <name evidence="14" type="ORF">SRO942_LOCUS18426</name>
</gene>
<dbReference type="PANTHER" id="PTHR46110:SF3">
    <property type="entry name" value="HOMEOBOX PROTEIN HMX"/>
    <property type="match status" value="1"/>
</dbReference>
<evidence type="ECO:0000256" key="10">
    <source>
        <dbReference type="RuleBase" id="RU000682"/>
    </source>
</evidence>
<dbReference type="InterPro" id="IPR051300">
    <property type="entry name" value="HMX_Homeobox_TF"/>
</dbReference>
<dbReference type="SMART" id="SM00389">
    <property type="entry name" value="HOX"/>
    <property type="match status" value="1"/>
</dbReference>
<evidence type="ECO:0000313" key="15">
    <source>
        <dbReference type="Proteomes" id="UP000663829"/>
    </source>
</evidence>
<feature type="region of interest" description="Disordered" evidence="11">
    <location>
        <begin position="181"/>
        <end position="224"/>
    </location>
</feature>
<evidence type="ECO:0000256" key="1">
    <source>
        <dbReference type="ARBA" id="ARBA00004123"/>
    </source>
</evidence>
<dbReference type="EMBL" id="CAJNOQ010005320">
    <property type="protein sequence ID" value="CAF1094391.1"/>
    <property type="molecule type" value="Genomic_DNA"/>
</dbReference>
<keyword evidence="7 9" id="KW-0539">Nucleus</keyword>
<evidence type="ECO:0000256" key="4">
    <source>
        <dbReference type="ARBA" id="ARBA00023125"/>
    </source>
</evidence>
<evidence type="ECO:0000256" key="7">
    <source>
        <dbReference type="ARBA" id="ARBA00023242"/>
    </source>
</evidence>
<dbReference type="Proteomes" id="UP000681722">
    <property type="component" value="Unassembled WGS sequence"/>
</dbReference>
<dbReference type="AlphaFoldDB" id="A0A814NJ61"/>
<dbReference type="InterPro" id="IPR009057">
    <property type="entry name" value="Homeodomain-like_sf"/>
</dbReference>
<dbReference type="PROSITE" id="PS00027">
    <property type="entry name" value="HOMEOBOX_1"/>
    <property type="match status" value="1"/>
</dbReference>
<keyword evidence="3" id="KW-0805">Transcription regulation</keyword>
<dbReference type="InterPro" id="IPR017970">
    <property type="entry name" value="Homeobox_CS"/>
</dbReference>
<dbReference type="InterPro" id="IPR020479">
    <property type="entry name" value="HD_metazoa"/>
</dbReference>
<dbReference type="OrthoDB" id="6159439at2759"/>
<proteinExistence type="inferred from homology"/>
<dbReference type="FunFam" id="1.10.10.60:FF:000053">
    <property type="entry name" value="H6 family homeobox 2"/>
    <property type="match status" value="1"/>
</dbReference>
<keyword evidence="5 9" id="KW-0371">Homeobox</keyword>
<feature type="domain" description="Homeobox" evidence="12">
    <location>
        <begin position="235"/>
        <end position="295"/>
    </location>
</feature>
<dbReference type="Proteomes" id="UP000663829">
    <property type="component" value="Unassembled WGS sequence"/>
</dbReference>
<accession>A0A814NJ61</accession>
<dbReference type="InterPro" id="IPR001356">
    <property type="entry name" value="HD"/>
</dbReference>
<evidence type="ECO:0000256" key="11">
    <source>
        <dbReference type="SAM" id="MobiDB-lite"/>
    </source>
</evidence>
<comment type="similarity">
    <text evidence="8">Belongs to the HMX homeobox family.</text>
</comment>
<feature type="DNA-binding region" description="Homeobox" evidence="9">
    <location>
        <begin position="237"/>
        <end position="296"/>
    </location>
</feature>
<evidence type="ECO:0000256" key="2">
    <source>
        <dbReference type="ARBA" id="ARBA00022473"/>
    </source>
</evidence>
<keyword evidence="6" id="KW-0804">Transcription</keyword>
<evidence type="ECO:0000256" key="5">
    <source>
        <dbReference type="ARBA" id="ARBA00023155"/>
    </source>
</evidence>
<name>A0A814NJ61_9BILA</name>
<evidence type="ECO:0000256" key="9">
    <source>
        <dbReference type="PROSITE-ProRule" id="PRU00108"/>
    </source>
</evidence>
<sequence>MDDQQSNSKIIISDIKQNISSTIMSINDEFVSPTKSDSLKKLSFSIESILEKNDTTIIPLSQTNTVLNTLNNNNYKLIKDNSSCSKKLLSLTYGDRQILINENQPRLSSDLGINSTSDSRDLKSNKTNLKLTYPSDELSLTETSTEVSLLIPSYHHSHPKPEQSPKIKALRLSVDGQISDCHTSSDELDESLDDDYSKDSDDIDYSSSSRHYPPYHGENGITHHSDRRDIHDMLHRKKKTRTVFSRSQIFQLEATFDMKRYLSSADRANLAQALHLTEQQVKIWFQNRRNKLKRQIVEASQSVNAVSAVLQNAVSQNTPTSVISSISANQNGNIKRPLPVTPINHSKIGGHRFESFLYSPTSVFFDQLAATAAAAAAAQNLAKNVGISSAHNLSSSLNGHSLSSGYSFQDFYVKGITHVA</sequence>
<organism evidence="13 15">
    <name type="scientific">Didymodactylos carnosus</name>
    <dbReference type="NCBI Taxonomy" id="1234261"/>
    <lineage>
        <taxon>Eukaryota</taxon>
        <taxon>Metazoa</taxon>
        <taxon>Spiralia</taxon>
        <taxon>Gnathifera</taxon>
        <taxon>Rotifera</taxon>
        <taxon>Eurotatoria</taxon>
        <taxon>Bdelloidea</taxon>
        <taxon>Philodinida</taxon>
        <taxon>Philodinidae</taxon>
        <taxon>Didymodactylos</taxon>
    </lineage>
</organism>
<evidence type="ECO:0000259" key="12">
    <source>
        <dbReference type="PROSITE" id="PS50071"/>
    </source>
</evidence>
<reference evidence="13" key="1">
    <citation type="submission" date="2021-02" db="EMBL/GenBank/DDBJ databases">
        <authorList>
            <person name="Nowell W R."/>
        </authorList>
    </citation>
    <scope>NUCLEOTIDE SEQUENCE</scope>
</reference>
<dbReference type="PANTHER" id="PTHR46110">
    <property type="entry name" value="HOMEOBOX PROTEIN HMX"/>
    <property type="match status" value="1"/>
</dbReference>
<dbReference type="CDD" id="cd00086">
    <property type="entry name" value="homeodomain"/>
    <property type="match status" value="1"/>
</dbReference>
<keyword evidence="15" id="KW-1185">Reference proteome</keyword>
<comment type="subcellular location">
    <subcellularLocation>
        <location evidence="1 9 10">Nucleus</location>
    </subcellularLocation>
</comment>
<dbReference type="GO" id="GO:0000981">
    <property type="term" value="F:DNA-binding transcription factor activity, RNA polymerase II-specific"/>
    <property type="evidence" value="ECO:0007669"/>
    <property type="project" value="InterPro"/>
</dbReference>
<comment type="caution">
    <text evidence="13">The sequence shown here is derived from an EMBL/GenBank/DDBJ whole genome shotgun (WGS) entry which is preliminary data.</text>
</comment>
<evidence type="ECO:0000256" key="3">
    <source>
        <dbReference type="ARBA" id="ARBA00023015"/>
    </source>
</evidence>
<dbReference type="EMBL" id="CAJOBC010005320">
    <property type="protein sequence ID" value="CAF3859746.1"/>
    <property type="molecule type" value="Genomic_DNA"/>
</dbReference>
<evidence type="ECO:0000256" key="6">
    <source>
        <dbReference type="ARBA" id="ARBA00023163"/>
    </source>
</evidence>
<evidence type="ECO:0000256" key="8">
    <source>
        <dbReference type="ARBA" id="ARBA00038165"/>
    </source>
</evidence>
<dbReference type="SUPFAM" id="SSF46689">
    <property type="entry name" value="Homeodomain-like"/>
    <property type="match status" value="1"/>
</dbReference>
<evidence type="ECO:0000313" key="14">
    <source>
        <dbReference type="EMBL" id="CAF3859746.1"/>
    </source>
</evidence>
<dbReference type="GO" id="GO:0000977">
    <property type="term" value="F:RNA polymerase II transcription regulatory region sequence-specific DNA binding"/>
    <property type="evidence" value="ECO:0007669"/>
    <property type="project" value="TreeGrafter"/>
</dbReference>
<dbReference type="PRINTS" id="PR00024">
    <property type="entry name" value="HOMEOBOX"/>
</dbReference>
<evidence type="ECO:0000313" key="13">
    <source>
        <dbReference type="EMBL" id="CAF1094391.1"/>
    </source>
</evidence>
<keyword evidence="2" id="KW-0217">Developmental protein</keyword>
<dbReference type="Pfam" id="PF00046">
    <property type="entry name" value="Homeodomain"/>
    <property type="match status" value="1"/>
</dbReference>
<protein>
    <recommendedName>
        <fullName evidence="12">Homeobox domain-containing protein</fullName>
    </recommendedName>
</protein>
<dbReference type="Gene3D" id="1.10.10.60">
    <property type="entry name" value="Homeodomain-like"/>
    <property type="match status" value="1"/>
</dbReference>
<dbReference type="GO" id="GO:0005634">
    <property type="term" value="C:nucleus"/>
    <property type="evidence" value="ECO:0007669"/>
    <property type="project" value="UniProtKB-SubCell"/>
</dbReference>
<dbReference type="PROSITE" id="PS50071">
    <property type="entry name" value="HOMEOBOX_2"/>
    <property type="match status" value="1"/>
</dbReference>
<keyword evidence="4 9" id="KW-0238">DNA-binding</keyword>